<protein>
    <submittedName>
        <fullName evidence="1">12020_t:CDS:1</fullName>
    </submittedName>
</protein>
<organism evidence="1 2">
    <name type="scientific">Dentiscutata erythropus</name>
    <dbReference type="NCBI Taxonomy" id="1348616"/>
    <lineage>
        <taxon>Eukaryota</taxon>
        <taxon>Fungi</taxon>
        <taxon>Fungi incertae sedis</taxon>
        <taxon>Mucoromycota</taxon>
        <taxon>Glomeromycotina</taxon>
        <taxon>Glomeromycetes</taxon>
        <taxon>Diversisporales</taxon>
        <taxon>Gigasporaceae</taxon>
        <taxon>Dentiscutata</taxon>
    </lineage>
</organism>
<accession>A0A9N8YUU7</accession>
<reference evidence="1" key="1">
    <citation type="submission" date="2021-06" db="EMBL/GenBank/DDBJ databases">
        <authorList>
            <person name="Kallberg Y."/>
            <person name="Tangrot J."/>
            <person name="Rosling A."/>
        </authorList>
    </citation>
    <scope>NUCLEOTIDE SEQUENCE</scope>
    <source>
        <strain evidence="1">MA453B</strain>
    </source>
</reference>
<dbReference type="EMBL" id="CAJVPY010000094">
    <property type="protein sequence ID" value="CAG8449485.1"/>
    <property type="molecule type" value="Genomic_DNA"/>
</dbReference>
<gene>
    <name evidence="1" type="ORF">DERYTH_LOCUS428</name>
</gene>
<name>A0A9N8YUU7_9GLOM</name>
<evidence type="ECO:0000313" key="1">
    <source>
        <dbReference type="EMBL" id="CAG8449485.1"/>
    </source>
</evidence>
<evidence type="ECO:0000313" key="2">
    <source>
        <dbReference type="Proteomes" id="UP000789405"/>
    </source>
</evidence>
<comment type="caution">
    <text evidence="1">The sequence shown here is derived from an EMBL/GenBank/DDBJ whole genome shotgun (WGS) entry which is preliminary data.</text>
</comment>
<dbReference type="Proteomes" id="UP000789405">
    <property type="component" value="Unassembled WGS sequence"/>
</dbReference>
<keyword evidence="2" id="KW-1185">Reference proteome</keyword>
<dbReference type="AlphaFoldDB" id="A0A9N8YUU7"/>
<sequence>MNRNSSLLTDLEGNSQVKDVTLDSRQIAKTDLKDKEALRNEYFASLFTLNKERNPAYYLKTYTYMMINTLRVGIFEAFKSFEIYSNPLFLEH</sequence>
<proteinExistence type="predicted"/>